<organism evidence="1 2">
    <name type="scientific">Streptomyces longisporus</name>
    <dbReference type="NCBI Taxonomy" id="1948"/>
    <lineage>
        <taxon>Bacteria</taxon>
        <taxon>Bacillati</taxon>
        <taxon>Actinomycetota</taxon>
        <taxon>Actinomycetes</taxon>
        <taxon>Kitasatosporales</taxon>
        <taxon>Streptomycetaceae</taxon>
        <taxon>Streptomyces</taxon>
    </lineage>
</organism>
<dbReference type="EMBL" id="BAAASG010000007">
    <property type="protein sequence ID" value="GAA2486464.1"/>
    <property type="molecule type" value="Genomic_DNA"/>
</dbReference>
<evidence type="ECO:0000313" key="1">
    <source>
        <dbReference type="EMBL" id="GAA2486464.1"/>
    </source>
</evidence>
<proteinExistence type="predicted"/>
<evidence type="ECO:0000313" key="2">
    <source>
        <dbReference type="Proteomes" id="UP001501777"/>
    </source>
</evidence>
<name>A0ABN3LNM8_STRLO</name>
<sequence length="64" mass="6839">MPTRTLRPRPDGRLPKWVFARGVLLLRACGDSETALPLTELVADEGSGFQTGQTLNVSGGPAFL</sequence>
<dbReference type="RefSeq" id="WP_344400302.1">
    <property type="nucleotide sequence ID" value="NZ_BAAASG010000007.1"/>
</dbReference>
<reference evidence="1 2" key="1">
    <citation type="journal article" date="2019" name="Int. J. Syst. Evol. Microbiol.">
        <title>The Global Catalogue of Microorganisms (GCM) 10K type strain sequencing project: providing services to taxonomists for standard genome sequencing and annotation.</title>
        <authorList>
            <consortium name="The Broad Institute Genomics Platform"/>
            <consortium name="The Broad Institute Genome Sequencing Center for Infectious Disease"/>
            <person name="Wu L."/>
            <person name="Ma J."/>
        </authorList>
    </citation>
    <scope>NUCLEOTIDE SEQUENCE [LARGE SCALE GENOMIC DNA]</scope>
    <source>
        <strain evidence="1 2">JCM 4395</strain>
    </source>
</reference>
<keyword evidence="2" id="KW-1185">Reference proteome</keyword>
<protein>
    <submittedName>
        <fullName evidence="1">Uncharacterized protein</fullName>
    </submittedName>
</protein>
<dbReference type="Proteomes" id="UP001501777">
    <property type="component" value="Unassembled WGS sequence"/>
</dbReference>
<comment type="caution">
    <text evidence="1">The sequence shown here is derived from an EMBL/GenBank/DDBJ whole genome shotgun (WGS) entry which is preliminary data.</text>
</comment>
<gene>
    <name evidence="1" type="ORF">GCM10010276_25840</name>
</gene>
<accession>A0ABN3LNM8</accession>